<protein>
    <submittedName>
        <fullName evidence="2">Uncharacterized protein</fullName>
    </submittedName>
</protein>
<dbReference type="AlphaFoldDB" id="A0A7L6AWY2"/>
<feature type="chain" id="PRO_5029794830" evidence="1">
    <location>
        <begin position="23"/>
        <end position="159"/>
    </location>
</feature>
<dbReference type="Proteomes" id="UP000510621">
    <property type="component" value="Chromosome"/>
</dbReference>
<gene>
    <name evidence="2" type="ORF">HZT40_21070</name>
</gene>
<feature type="signal peptide" evidence="1">
    <location>
        <begin position="1"/>
        <end position="22"/>
    </location>
</feature>
<organism evidence="2 3">
    <name type="scientific">Candidatus Thiothrix singaporensis</name>
    <dbReference type="NCBI Taxonomy" id="2799669"/>
    <lineage>
        <taxon>Bacteria</taxon>
        <taxon>Pseudomonadati</taxon>
        <taxon>Pseudomonadota</taxon>
        <taxon>Gammaproteobacteria</taxon>
        <taxon>Thiotrichales</taxon>
        <taxon>Thiotrichaceae</taxon>
        <taxon>Thiothrix</taxon>
    </lineage>
</organism>
<sequence length="159" mass="17719">MKKSVWFMLYLTLLLLSPGVSADTVPKYSQYSVASVYAGKAAPVSLNTKNKRMFRTRLRESTQNPVDFAGEYTVTTWGCGTSCVMGAVVSKKTGNVVWLPGSICCWEGSDDMLQYRKNSRLLVIGGMINEEGVYGSHFYEFTGKKFKRIKTVPLPSSHH</sequence>
<accession>A0A7L6AWY2</accession>
<dbReference type="KEGG" id="this:HZT40_21070"/>
<keyword evidence="3" id="KW-1185">Reference proteome</keyword>
<evidence type="ECO:0000313" key="3">
    <source>
        <dbReference type="Proteomes" id="UP000510621"/>
    </source>
</evidence>
<dbReference type="EMBL" id="CP059265">
    <property type="protein sequence ID" value="QLQ33684.1"/>
    <property type="molecule type" value="Genomic_DNA"/>
</dbReference>
<name>A0A7L6AWY2_9GAMM</name>
<evidence type="ECO:0000313" key="2">
    <source>
        <dbReference type="EMBL" id="QLQ33684.1"/>
    </source>
</evidence>
<keyword evidence="1" id="KW-0732">Signal</keyword>
<reference evidence="2" key="1">
    <citation type="submission" date="2020-06" db="EMBL/GenBank/DDBJ databases">
        <title>Analysis procedures for assessing recovery of high quality, complete, closed genomes from Nanopore long read metagenome sequencing.</title>
        <authorList>
            <person name="Bessarab I."/>
            <person name="Arumugam K."/>
            <person name="Haryono M."/>
            <person name="Liu X."/>
            <person name="Roy S."/>
            <person name="Zuniga-Montanez R.E."/>
            <person name="Qiu G."/>
            <person name="Drautz-Moses D.I."/>
            <person name="Law Y.Y."/>
            <person name="Wuertz S."/>
            <person name="Lauro F.M."/>
            <person name="Huson D.H."/>
            <person name="Williams R.B."/>
        </authorList>
    </citation>
    <scope>NUCLEOTIDE SEQUENCE [LARGE SCALE GENOMIC DNA]</scope>
    <source>
        <strain evidence="2">SSD2</strain>
    </source>
</reference>
<proteinExistence type="predicted"/>
<evidence type="ECO:0000256" key="1">
    <source>
        <dbReference type="SAM" id="SignalP"/>
    </source>
</evidence>